<comment type="caution">
    <text evidence="2">The sequence shown here is derived from an EMBL/GenBank/DDBJ whole genome shotgun (WGS) entry which is preliminary data.</text>
</comment>
<protein>
    <submittedName>
        <fullName evidence="2">Uncharacterized protein</fullName>
    </submittedName>
</protein>
<evidence type="ECO:0000313" key="2">
    <source>
        <dbReference type="EMBL" id="VEL28055.1"/>
    </source>
</evidence>
<proteinExistence type="predicted"/>
<feature type="region of interest" description="Disordered" evidence="1">
    <location>
        <begin position="1"/>
        <end position="26"/>
    </location>
</feature>
<evidence type="ECO:0000313" key="3">
    <source>
        <dbReference type="Proteomes" id="UP000784294"/>
    </source>
</evidence>
<feature type="region of interest" description="Disordered" evidence="1">
    <location>
        <begin position="81"/>
        <end position="103"/>
    </location>
</feature>
<gene>
    <name evidence="2" type="ORF">PXEA_LOCUS21495</name>
</gene>
<dbReference type="AlphaFoldDB" id="A0A3S5BKT6"/>
<dbReference type="EMBL" id="CAAALY010091968">
    <property type="protein sequence ID" value="VEL28055.1"/>
    <property type="molecule type" value="Genomic_DNA"/>
</dbReference>
<organism evidence="2 3">
    <name type="scientific">Protopolystoma xenopodis</name>
    <dbReference type="NCBI Taxonomy" id="117903"/>
    <lineage>
        <taxon>Eukaryota</taxon>
        <taxon>Metazoa</taxon>
        <taxon>Spiralia</taxon>
        <taxon>Lophotrochozoa</taxon>
        <taxon>Platyhelminthes</taxon>
        <taxon>Monogenea</taxon>
        <taxon>Polyopisthocotylea</taxon>
        <taxon>Polystomatidea</taxon>
        <taxon>Polystomatidae</taxon>
        <taxon>Protopolystoma</taxon>
    </lineage>
</organism>
<accession>A0A3S5BKT6</accession>
<sequence length="103" mass="11596">MGRRELKGGEESAKMDGIIEEKSGKSRETMGKVNIYALARSAPRHLAREDAQAEAILRDNPSSWLHSRLERPTKWCCNTRDGVVNAGEMGPLTQSERTKRWTV</sequence>
<evidence type="ECO:0000256" key="1">
    <source>
        <dbReference type="SAM" id="MobiDB-lite"/>
    </source>
</evidence>
<dbReference type="Proteomes" id="UP000784294">
    <property type="component" value="Unassembled WGS sequence"/>
</dbReference>
<name>A0A3S5BKT6_9PLAT</name>
<keyword evidence="3" id="KW-1185">Reference proteome</keyword>
<reference evidence="2" key="1">
    <citation type="submission" date="2018-11" db="EMBL/GenBank/DDBJ databases">
        <authorList>
            <consortium name="Pathogen Informatics"/>
        </authorList>
    </citation>
    <scope>NUCLEOTIDE SEQUENCE</scope>
</reference>